<dbReference type="Proteomes" id="UP000824120">
    <property type="component" value="Chromosome 10"/>
</dbReference>
<keyword evidence="3" id="KW-1185">Reference proteome</keyword>
<protein>
    <submittedName>
        <fullName evidence="2">Uncharacterized protein</fullName>
    </submittedName>
</protein>
<comment type="caution">
    <text evidence="2">The sequence shown here is derived from an EMBL/GenBank/DDBJ whole genome shotgun (WGS) entry which is preliminary data.</text>
</comment>
<gene>
    <name evidence="2" type="ORF">H5410_050340</name>
</gene>
<feature type="region of interest" description="Disordered" evidence="1">
    <location>
        <begin position="1"/>
        <end position="74"/>
    </location>
</feature>
<evidence type="ECO:0000256" key="1">
    <source>
        <dbReference type="SAM" id="MobiDB-lite"/>
    </source>
</evidence>
<evidence type="ECO:0000313" key="3">
    <source>
        <dbReference type="Proteomes" id="UP000824120"/>
    </source>
</evidence>
<evidence type="ECO:0000313" key="2">
    <source>
        <dbReference type="EMBL" id="KAG5579713.1"/>
    </source>
</evidence>
<feature type="compositionally biased region" description="Basic and acidic residues" evidence="1">
    <location>
        <begin position="52"/>
        <end position="62"/>
    </location>
</feature>
<reference evidence="2 3" key="1">
    <citation type="submission" date="2020-09" db="EMBL/GenBank/DDBJ databases">
        <title>De no assembly of potato wild relative species, Solanum commersonii.</title>
        <authorList>
            <person name="Cho K."/>
        </authorList>
    </citation>
    <scope>NUCLEOTIDE SEQUENCE [LARGE SCALE GENOMIC DNA]</scope>
    <source>
        <strain evidence="2">LZ3.2</strain>
        <tissue evidence="2">Leaf</tissue>
    </source>
</reference>
<dbReference type="EMBL" id="JACXVP010000010">
    <property type="protein sequence ID" value="KAG5579713.1"/>
    <property type="molecule type" value="Genomic_DNA"/>
</dbReference>
<feature type="compositionally biased region" description="Polar residues" evidence="1">
    <location>
        <begin position="1"/>
        <end position="16"/>
    </location>
</feature>
<sequence>MASDVPSHTLNLNKSQNPPPEGSIQFEDQFKKEVLSTSESQPVQRKIVPSSKGKEKVTDKGKLKSKLYPTRGTT</sequence>
<organism evidence="2 3">
    <name type="scientific">Solanum commersonii</name>
    <name type="common">Commerson's wild potato</name>
    <name type="synonym">Commerson's nightshade</name>
    <dbReference type="NCBI Taxonomy" id="4109"/>
    <lineage>
        <taxon>Eukaryota</taxon>
        <taxon>Viridiplantae</taxon>
        <taxon>Streptophyta</taxon>
        <taxon>Embryophyta</taxon>
        <taxon>Tracheophyta</taxon>
        <taxon>Spermatophyta</taxon>
        <taxon>Magnoliopsida</taxon>
        <taxon>eudicotyledons</taxon>
        <taxon>Gunneridae</taxon>
        <taxon>Pentapetalae</taxon>
        <taxon>asterids</taxon>
        <taxon>lamiids</taxon>
        <taxon>Solanales</taxon>
        <taxon>Solanaceae</taxon>
        <taxon>Solanoideae</taxon>
        <taxon>Solaneae</taxon>
        <taxon>Solanum</taxon>
    </lineage>
</organism>
<accession>A0A9J5WV75</accession>
<proteinExistence type="predicted"/>
<name>A0A9J5WV75_SOLCO</name>
<dbReference type="AlphaFoldDB" id="A0A9J5WV75"/>